<organism evidence="2 3">
    <name type="scientific">Podospora aff. communis PSN243</name>
    <dbReference type="NCBI Taxonomy" id="3040156"/>
    <lineage>
        <taxon>Eukaryota</taxon>
        <taxon>Fungi</taxon>
        <taxon>Dikarya</taxon>
        <taxon>Ascomycota</taxon>
        <taxon>Pezizomycotina</taxon>
        <taxon>Sordariomycetes</taxon>
        <taxon>Sordariomycetidae</taxon>
        <taxon>Sordariales</taxon>
        <taxon>Podosporaceae</taxon>
        <taxon>Podospora</taxon>
    </lineage>
</organism>
<dbReference type="Proteomes" id="UP001321760">
    <property type="component" value="Unassembled WGS sequence"/>
</dbReference>
<reference evidence="2" key="1">
    <citation type="journal article" date="2023" name="Mol. Phylogenet. Evol.">
        <title>Genome-scale phylogeny and comparative genomics of the fungal order Sordariales.</title>
        <authorList>
            <person name="Hensen N."/>
            <person name="Bonometti L."/>
            <person name="Westerberg I."/>
            <person name="Brannstrom I.O."/>
            <person name="Guillou S."/>
            <person name="Cros-Aarteil S."/>
            <person name="Calhoun S."/>
            <person name="Haridas S."/>
            <person name="Kuo A."/>
            <person name="Mondo S."/>
            <person name="Pangilinan J."/>
            <person name="Riley R."/>
            <person name="LaButti K."/>
            <person name="Andreopoulos B."/>
            <person name="Lipzen A."/>
            <person name="Chen C."/>
            <person name="Yan M."/>
            <person name="Daum C."/>
            <person name="Ng V."/>
            <person name="Clum A."/>
            <person name="Steindorff A."/>
            <person name="Ohm R.A."/>
            <person name="Martin F."/>
            <person name="Silar P."/>
            <person name="Natvig D.O."/>
            <person name="Lalanne C."/>
            <person name="Gautier V."/>
            <person name="Ament-Velasquez S.L."/>
            <person name="Kruys A."/>
            <person name="Hutchinson M.I."/>
            <person name="Powell A.J."/>
            <person name="Barry K."/>
            <person name="Miller A.N."/>
            <person name="Grigoriev I.V."/>
            <person name="Debuchy R."/>
            <person name="Gladieux P."/>
            <person name="Hiltunen Thoren M."/>
            <person name="Johannesson H."/>
        </authorList>
    </citation>
    <scope>NUCLEOTIDE SEQUENCE</scope>
    <source>
        <strain evidence="2">PSN243</strain>
    </source>
</reference>
<evidence type="ECO:0000313" key="2">
    <source>
        <dbReference type="EMBL" id="KAK4444003.1"/>
    </source>
</evidence>
<feature type="region of interest" description="Disordered" evidence="1">
    <location>
        <begin position="590"/>
        <end position="622"/>
    </location>
</feature>
<evidence type="ECO:0000256" key="1">
    <source>
        <dbReference type="SAM" id="MobiDB-lite"/>
    </source>
</evidence>
<feature type="compositionally biased region" description="Low complexity" evidence="1">
    <location>
        <begin position="509"/>
        <end position="521"/>
    </location>
</feature>
<evidence type="ECO:0008006" key="4">
    <source>
        <dbReference type="Google" id="ProtNLM"/>
    </source>
</evidence>
<dbReference type="AlphaFoldDB" id="A0AAV9G788"/>
<proteinExistence type="predicted"/>
<reference evidence="2" key="2">
    <citation type="submission" date="2023-05" db="EMBL/GenBank/DDBJ databases">
        <authorList>
            <consortium name="Lawrence Berkeley National Laboratory"/>
            <person name="Steindorff A."/>
            <person name="Hensen N."/>
            <person name="Bonometti L."/>
            <person name="Westerberg I."/>
            <person name="Brannstrom I.O."/>
            <person name="Guillou S."/>
            <person name="Cros-Aarteil S."/>
            <person name="Calhoun S."/>
            <person name="Haridas S."/>
            <person name="Kuo A."/>
            <person name="Mondo S."/>
            <person name="Pangilinan J."/>
            <person name="Riley R."/>
            <person name="Labutti K."/>
            <person name="Andreopoulos B."/>
            <person name="Lipzen A."/>
            <person name="Chen C."/>
            <person name="Yanf M."/>
            <person name="Daum C."/>
            <person name="Ng V."/>
            <person name="Clum A."/>
            <person name="Ohm R."/>
            <person name="Martin F."/>
            <person name="Silar P."/>
            <person name="Natvig D."/>
            <person name="Lalanne C."/>
            <person name="Gautier V."/>
            <person name="Ament-Velasquez S.L."/>
            <person name="Kruys A."/>
            <person name="Hutchinson M.I."/>
            <person name="Powell A.J."/>
            <person name="Barry K."/>
            <person name="Miller A.N."/>
            <person name="Grigoriev I.V."/>
            <person name="Debuchy R."/>
            <person name="Gladieux P."/>
            <person name="Thoren M.H."/>
            <person name="Johannesson H."/>
        </authorList>
    </citation>
    <scope>NUCLEOTIDE SEQUENCE</scope>
    <source>
        <strain evidence="2">PSN243</strain>
    </source>
</reference>
<protein>
    <recommendedName>
        <fullName evidence="4">Ig-like domain-containing protein</fullName>
    </recommendedName>
</protein>
<evidence type="ECO:0000313" key="3">
    <source>
        <dbReference type="Proteomes" id="UP001321760"/>
    </source>
</evidence>
<gene>
    <name evidence="2" type="ORF">QBC34DRAFT_196248</name>
</gene>
<name>A0AAV9G788_9PEZI</name>
<keyword evidence="3" id="KW-1185">Reference proteome</keyword>
<feature type="region of interest" description="Disordered" evidence="1">
    <location>
        <begin position="491"/>
        <end position="546"/>
    </location>
</feature>
<accession>A0AAV9G788</accession>
<sequence>MTSIGKLNTSLINASPELSLSLAQLNFDFSIIKLEAPLSYHGLGACLSTKRRNIAEYGSPHITARKLAALFEGIIPNTPKLVEAYGTRASEIAEVDAARANLTNRASSMFDEYKGVDGTSIWAAATSGRAAVPIHLLACMLARVFTPSEAVSIWWDLVTSRRQEIERGNDHEFVPIASHFASQISVSMEQLAEWDNSARAWIRRGDDVKKRQRVQQILIYNNLDVPVSVKAETYRNVLQGWTEALLGIENLLCGQSQKVQDGSLLLALSSWHLYPDMIVLGEKTVAQEDSLFPPGAKIILGLENSPAQEARGVYWCLSLSHYRFYGEPKETKQTLHLESSRLTIDQLAFVALGSIFSGWTSDPMVKRDCTAACRTFCFFADTVEPLIYGSSWVKHLGAAAARFLISKDATRDLYLSLMTWGMGRGSILLGSSGDHPLPLFSLTQPENFLPALSSAEHRVALLRTEAARHFPNASPWQVLIRYTPDATSEMKYRSAYPSPPEKAQETTDDVPSVTVVPSEDTAQVQNKELDPSIKSPLEGLKPPPSSRYEYASAVPYTCTSVDVKDGCPTSVGSPYHKRWMSKQRLTSWKLSKQMEKSKKTRKAEPSEDSPPERSGKRRKLSTGAGMALNAPIILEPAAEEPEQFSPVSSWATTENQFSGQDCAEEFAVVDGIQGVGDSFAITWREQLSDSEPTADDEYPPGPQEYVLFMGDLEGAAIFVEKNTLKEYVQTARLPFWARGTPAKKRVLPISEINKAMENNLVIPGRLYRSLLSLVKDGKSGLWNYFMSLAGLSSACDLYEKLDDATINPKITTLPLSGSKWLVDQKFVNNNPLHSVHLKRDQVFACVSYLDSAQDIALHYFKNVMAVSSGDSIYVSAALLDDPLELHPQNGVRRIVGNVGKPGLVLLVPPPNPVYRKPKAEDWRICNSRQSYDGKPADWFEGTSLSLSFTDWHVAVEVDQRDQSHRTSEAQLHEAVVSVHSRGQWIADVDILDALGKSSASWDHEWYYKHDCAHKGSSRHEPAEEDVRTITTWDEFLDNPEEPVIMLTHGNWRARLAAVALGVRRHDRVVATQGMCWDCWRDLAAVGGPEIMKRAVFII</sequence>
<comment type="caution">
    <text evidence="2">The sequence shown here is derived from an EMBL/GenBank/DDBJ whole genome shotgun (WGS) entry which is preliminary data.</text>
</comment>
<dbReference type="EMBL" id="MU865983">
    <property type="protein sequence ID" value="KAK4444003.1"/>
    <property type="molecule type" value="Genomic_DNA"/>
</dbReference>
<feature type="compositionally biased region" description="Basic and acidic residues" evidence="1">
    <location>
        <begin position="592"/>
        <end position="614"/>
    </location>
</feature>